<evidence type="ECO:0000313" key="3">
    <source>
        <dbReference type="EMBL" id="RBQ02688.1"/>
    </source>
</evidence>
<dbReference type="PROSITE" id="PS50110">
    <property type="entry name" value="RESPONSE_REGULATORY"/>
    <property type="match status" value="1"/>
</dbReference>
<dbReference type="Pfam" id="PF00072">
    <property type="entry name" value="Response_reg"/>
    <property type="match status" value="1"/>
</dbReference>
<evidence type="ECO:0000256" key="1">
    <source>
        <dbReference type="PROSITE-ProRule" id="PRU00169"/>
    </source>
</evidence>
<feature type="domain" description="Response regulatory" evidence="2">
    <location>
        <begin position="2"/>
        <end position="129"/>
    </location>
</feature>
<dbReference type="SMART" id="SM00448">
    <property type="entry name" value="REC"/>
    <property type="match status" value="1"/>
</dbReference>
<dbReference type="SUPFAM" id="SSF52172">
    <property type="entry name" value="CheY-like"/>
    <property type="match status" value="1"/>
</dbReference>
<comment type="caution">
    <text evidence="3">The sequence shown here is derived from an EMBL/GenBank/DDBJ whole genome shotgun (WGS) entry which is preliminary data.</text>
</comment>
<dbReference type="RefSeq" id="WP_113951692.1">
    <property type="nucleotide sequence ID" value="NZ_QNQU01000032.1"/>
</dbReference>
<dbReference type="InterPro" id="IPR011006">
    <property type="entry name" value="CheY-like_superfamily"/>
</dbReference>
<dbReference type="GO" id="GO:0000160">
    <property type="term" value="P:phosphorelay signal transduction system"/>
    <property type="evidence" value="ECO:0007669"/>
    <property type="project" value="InterPro"/>
</dbReference>
<evidence type="ECO:0000259" key="2">
    <source>
        <dbReference type="PROSITE" id="PS50110"/>
    </source>
</evidence>
<sequence length="149" mass="17427">MKILIIEDDPIKLKVIADFLKLEYAQTVVDNRMSYQSGLKLILKDDFDVILLDMQLPNYDIRPGEDGYKHRPMAGRDILREIKRKKRKAKVIIITQYDSFGENGKTSSLEEWHKSFSEDFSNIYLKTIFYKPGSTSWKVSLTENLNTFL</sequence>
<feature type="modified residue" description="4-aspartylphosphate" evidence="1">
    <location>
        <position position="53"/>
    </location>
</feature>
<dbReference type="AlphaFoldDB" id="A0A366KMH0"/>
<reference evidence="3 4" key="1">
    <citation type="submission" date="2018-07" db="EMBL/GenBank/DDBJ databases">
        <title>A draft genome of a endophytic bacteria, a new species of Pedobacter.</title>
        <authorList>
            <person name="Zhang Z.D."/>
            <person name="Chen Z.J."/>
        </authorList>
    </citation>
    <scope>NUCLEOTIDE SEQUENCE [LARGE SCALE GENOMIC DNA]</scope>
    <source>
        <strain evidence="3 4">RS10</strain>
    </source>
</reference>
<keyword evidence="1" id="KW-0597">Phosphoprotein</keyword>
<gene>
    <name evidence="3" type="ORF">DRW42_25425</name>
</gene>
<protein>
    <recommendedName>
        <fullName evidence="2">Response regulatory domain-containing protein</fullName>
    </recommendedName>
</protein>
<evidence type="ECO:0000313" key="4">
    <source>
        <dbReference type="Proteomes" id="UP000252081"/>
    </source>
</evidence>
<keyword evidence="4" id="KW-1185">Reference proteome</keyword>
<dbReference type="Gene3D" id="3.40.50.2300">
    <property type="match status" value="1"/>
</dbReference>
<dbReference type="InterPro" id="IPR001789">
    <property type="entry name" value="Sig_transdc_resp-reg_receiver"/>
</dbReference>
<dbReference type="Proteomes" id="UP000252081">
    <property type="component" value="Unassembled WGS sequence"/>
</dbReference>
<accession>A0A366KMH0</accession>
<name>A0A366KMH0_9SPHI</name>
<dbReference type="OrthoDB" id="5520457at2"/>
<proteinExistence type="predicted"/>
<dbReference type="EMBL" id="QNQU01000032">
    <property type="protein sequence ID" value="RBQ02688.1"/>
    <property type="molecule type" value="Genomic_DNA"/>
</dbReference>
<organism evidence="3 4">
    <name type="scientific">Pedobacter miscanthi</name>
    <dbReference type="NCBI Taxonomy" id="2259170"/>
    <lineage>
        <taxon>Bacteria</taxon>
        <taxon>Pseudomonadati</taxon>
        <taxon>Bacteroidota</taxon>
        <taxon>Sphingobacteriia</taxon>
        <taxon>Sphingobacteriales</taxon>
        <taxon>Sphingobacteriaceae</taxon>
        <taxon>Pedobacter</taxon>
    </lineage>
</organism>